<protein>
    <submittedName>
        <fullName evidence="2">Prolyl-tRNA editing enzyme YbaK/EbsC (Cys-tRNA(Pro) deacylase)</fullName>
    </submittedName>
</protein>
<accession>A0A0B2BUB7</accession>
<dbReference type="RefSeq" id="WP_039340172.1">
    <property type="nucleotide sequence ID" value="NZ_PGEZ01000001.1"/>
</dbReference>
<feature type="domain" description="YbaK/aminoacyl-tRNA synthetase-associated" evidence="1">
    <location>
        <begin position="26"/>
        <end position="144"/>
    </location>
</feature>
<dbReference type="OrthoDB" id="8536235at2"/>
<evidence type="ECO:0000259" key="1">
    <source>
        <dbReference type="Pfam" id="PF04073"/>
    </source>
</evidence>
<dbReference type="Pfam" id="PF04073">
    <property type="entry name" value="tRNA_edit"/>
    <property type="match status" value="1"/>
</dbReference>
<keyword evidence="3" id="KW-1185">Reference proteome</keyword>
<dbReference type="PANTHER" id="PTHR30411">
    <property type="entry name" value="CYTOPLASMIC PROTEIN"/>
    <property type="match status" value="1"/>
</dbReference>
<dbReference type="EMBL" id="PGEZ01000001">
    <property type="protein sequence ID" value="PJJ56040.1"/>
    <property type="molecule type" value="Genomic_DNA"/>
</dbReference>
<reference evidence="2 3" key="1">
    <citation type="submission" date="2017-11" db="EMBL/GenBank/DDBJ databases">
        <title>Genomic Encyclopedia of Archaeal and Bacterial Type Strains, Phase II (KMG-II): From Individual Species to Whole Genera.</title>
        <authorList>
            <person name="Goeker M."/>
        </authorList>
    </citation>
    <scope>NUCLEOTIDE SEQUENCE [LARGE SCALE GENOMIC DNA]</scope>
    <source>
        <strain evidence="2 3">DSM 27763</strain>
    </source>
</reference>
<dbReference type="Gene3D" id="3.90.960.10">
    <property type="entry name" value="YbaK/aminoacyl-tRNA synthetase-associated domain"/>
    <property type="match status" value="1"/>
</dbReference>
<comment type="caution">
    <text evidence="2">The sequence shown here is derived from an EMBL/GenBank/DDBJ whole genome shotgun (WGS) entry which is preliminary data.</text>
</comment>
<dbReference type="GO" id="GO:0002161">
    <property type="term" value="F:aminoacyl-tRNA deacylase activity"/>
    <property type="evidence" value="ECO:0007669"/>
    <property type="project" value="InterPro"/>
</dbReference>
<dbReference type="SUPFAM" id="SSF55826">
    <property type="entry name" value="YbaK/ProRS associated domain"/>
    <property type="match status" value="1"/>
</dbReference>
<dbReference type="PANTHER" id="PTHR30411:SF1">
    <property type="entry name" value="CYTOPLASMIC PROTEIN"/>
    <property type="match status" value="1"/>
</dbReference>
<dbReference type="Proteomes" id="UP000230842">
    <property type="component" value="Unassembled WGS sequence"/>
</dbReference>
<dbReference type="AlphaFoldDB" id="A0A0B2BUB7"/>
<proteinExistence type="predicted"/>
<gene>
    <name evidence="2" type="ORF">CLV56_0244</name>
</gene>
<sequence>MPPRVRRVVDVLAAHGQDSDVRFLPESVRTAAAAADALDVEVGAIANSLVFDAGGSPVLVLTSGAHRVDVAALAAAWDLPPLRRASPDFVRDHTGQPIGGVAPVGHPEALRTYVDVALADHDVVWAAAGHPQSVFATSFDGLVRLTGGTPTIVTGA</sequence>
<evidence type="ECO:0000313" key="2">
    <source>
        <dbReference type="EMBL" id="PJJ56040.1"/>
    </source>
</evidence>
<organism evidence="2 3">
    <name type="scientific">Mumia flava</name>
    <dbReference type="NCBI Taxonomy" id="1348852"/>
    <lineage>
        <taxon>Bacteria</taxon>
        <taxon>Bacillati</taxon>
        <taxon>Actinomycetota</taxon>
        <taxon>Actinomycetes</taxon>
        <taxon>Propionibacteriales</taxon>
        <taxon>Nocardioidaceae</taxon>
        <taxon>Mumia</taxon>
    </lineage>
</organism>
<dbReference type="InterPro" id="IPR007214">
    <property type="entry name" value="YbaK/aa-tRNA-synth-assoc-dom"/>
</dbReference>
<name>A0A0B2BUB7_9ACTN</name>
<evidence type="ECO:0000313" key="3">
    <source>
        <dbReference type="Proteomes" id="UP000230842"/>
    </source>
</evidence>
<dbReference type="InterPro" id="IPR036754">
    <property type="entry name" value="YbaK/aa-tRNA-synt-asso_dom_sf"/>
</dbReference>
<dbReference type="CDD" id="cd04333">
    <property type="entry name" value="ProX_deacylase"/>
    <property type="match status" value="1"/>
</dbReference>